<dbReference type="InterPro" id="IPR012286">
    <property type="entry name" value="Tetrahaem_cytochrome"/>
</dbReference>
<evidence type="ECO:0000256" key="5">
    <source>
        <dbReference type="ARBA" id="ARBA00022723"/>
    </source>
</evidence>
<organism evidence="10 11">
    <name type="scientific">Shewanella maritima</name>
    <dbReference type="NCBI Taxonomy" id="2520507"/>
    <lineage>
        <taxon>Bacteria</taxon>
        <taxon>Pseudomonadati</taxon>
        <taxon>Pseudomonadota</taxon>
        <taxon>Gammaproteobacteria</taxon>
        <taxon>Alteromonadales</taxon>
        <taxon>Shewanellaceae</taxon>
        <taxon>Shewanella</taxon>
    </lineage>
</organism>
<keyword evidence="5" id="KW-0479">Metal-binding</keyword>
<proteinExistence type="predicted"/>
<evidence type="ECO:0000259" key="9">
    <source>
        <dbReference type="Pfam" id="PF14537"/>
    </source>
</evidence>
<dbReference type="Proteomes" id="UP000291106">
    <property type="component" value="Chromosome"/>
</dbReference>
<dbReference type="KEGG" id="smai:EXU30_00780"/>
<sequence>MSLIVAAIAASSLAPVQAEQNLVDFHIERASNGCESCHENGEPSADGLYEFDQCRACHGTLDKMSGMHHRPHKNMYSCADCHAPHYNNVGEIPGCDDCHLDKRKSKSRRK</sequence>
<dbReference type="AlphaFoldDB" id="A0A411PMH7"/>
<evidence type="ECO:0000256" key="7">
    <source>
        <dbReference type="ARBA" id="ARBA00022982"/>
    </source>
</evidence>
<evidence type="ECO:0000256" key="4">
    <source>
        <dbReference type="ARBA" id="ARBA00022617"/>
    </source>
</evidence>
<dbReference type="InterPro" id="IPR036280">
    <property type="entry name" value="Multihaem_cyt_sf"/>
</dbReference>
<keyword evidence="6" id="KW-0574">Periplasm</keyword>
<evidence type="ECO:0000313" key="10">
    <source>
        <dbReference type="EMBL" id="QBF84742.1"/>
    </source>
</evidence>
<dbReference type="Gene3D" id="1.10.1130.10">
    <property type="entry name" value="Flavocytochrome C3, Chain A"/>
    <property type="match status" value="1"/>
</dbReference>
<keyword evidence="7" id="KW-0249">Electron transport</keyword>
<evidence type="ECO:0000313" key="11">
    <source>
        <dbReference type="Proteomes" id="UP000291106"/>
    </source>
</evidence>
<dbReference type="GO" id="GO:0046872">
    <property type="term" value="F:metal ion binding"/>
    <property type="evidence" value="ECO:0007669"/>
    <property type="project" value="UniProtKB-KW"/>
</dbReference>
<gene>
    <name evidence="10" type="ORF">EXU30_00780</name>
</gene>
<dbReference type="SUPFAM" id="SSF48695">
    <property type="entry name" value="Multiheme cytochromes"/>
    <property type="match status" value="1"/>
</dbReference>
<reference evidence="10 11" key="1">
    <citation type="submission" date="2019-02" db="EMBL/GenBank/DDBJ databases">
        <title>Shewanella sp. D4-2 isolated from Dokdo Island.</title>
        <authorList>
            <person name="Baek K."/>
        </authorList>
    </citation>
    <scope>NUCLEOTIDE SEQUENCE [LARGE SCALE GENOMIC DNA]</scope>
    <source>
        <strain evidence="10 11">D4-2</strain>
    </source>
</reference>
<dbReference type="OrthoDB" id="9154260at2"/>
<feature type="domain" description="Tetrahaem cytochrome" evidence="9">
    <location>
        <begin position="30"/>
        <end position="99"/>
    </location>
</feature>
<name>A0A411PMH7_9GAMM</name>
<evidence type="ECO:0000256" key="8">
    <source>
        <dbReference type="ARBA" id="ARBA00023004"/>
    </source>
</evidence>
<accession>A0A411PMH7</accession>
<dbReference type="EMBL" id="CP036200">
    <property type="protein sequence ID" value="QBF84742.1"/>
    <property type="molecule type" value="Genomic_DNA"/>
</dbReference>
<protein>
    <submittedName>
        <fullName evidence="10">Cytochrome C</fullName>
    </submittedName>
</protein>
<evidence type="ECO:0000256" key="3">
    <source>
        <dbReference type="ARBA" id="ARBA00022448"/>
    </source>
</evidence>
<dbReference type="GO" id="GO:0042597">
    <property type="term" value="C:periplasmic space"/>
    <property type="evidence" value="ECO:0007669"/>
    <property type="project" value="UniProtKB-SubCell"/>
</dbReference>
<dbReference type="Pfam" id="PF14537">
    <property type="entry name" value="Cytochrom_c3_2"/>
    <property type="match status" value="1"/>
</dbReference>
<keyword evidence="11" id="KW-1185">Reference proteome</keyword>
<keyword evidence="8" id="KW-0408">Iron</keyword>
<evidence type="ECO:0000256" key="6">
    <source>
        <dbReference type="ARBA" id="ARBA00022764"/>
    </source>
</evidence>
<evidence type="ECO:0000256" key="2">
    <source>
        <dbReference type="ARBA" id="ARBA00004418"/>
    </source>
</evidence>
<keyword evidence="4" id="KW-0349">Heme</keyword>
<comment type="subcellular location">
    <subcellularLocation>
        <location evidence="2">Periplasm</location>
    </subcellularLocation>
</comment>
<evidence type="ECO:0000256" key="1">
    <source>
        <dbReference type="ARBA" id="ARBA00001926"/>
    </source>
</evidence>
<comment type="cofactor">
    <cofactor evidence="1">
        <name>heme c</name>
        <dbReference type="ChEBI" id="CHEBI:61717"/>
    </cofactor>
</comment>
<keyword evidence="3" id="KW-0813">Transport</keyword>